<gene>
    <name evidence="10" type="ORF">MG293_014094</name>
</gene>
<dbReference type="GO" id="GO:0005525">
    <property type="term" value="F:GTP binding"/>
    <property type="evidence" value="ECO:0007669"/>
    <property type="project" value="UniProtKB-KW"/>
</dbReference>
<keyword evidence="11" id="KW-1185">Reference proteome</keyword>
<dbReference type="PROSITE" id="PS51419">
    <property type="entry name" value="RAB"/>
    <property type="match status" value="1"/>
</dbReference>
<dbReference type="SMART" id="SM00176">
    <property type="entry name" value="RAN"/>
    <property type="match status" value="1"/>
</dbReference>
<evidence type="ECO:0000256" key="2">
    <source>
        <dbReference type="ARBA" id="ARBA00006270"/>
    </source>
</evidence>
<evidence type="ECO:0000313" key="10">
    <source>
        <dbReference type="EMBL" id="KAI4535767.1"/>
    </source>
</evidence>
<dbReference type="InterPro" id="IPR001806">
    <property type="entry name" value="Small_GTPase"/>
</dbReference>
<evidence type="ECO:0000256" key="1">
    <source>
        <dbReference type="ARBA" id="ARBA00004635"/>
    </source>
</evidence>
<dbReference type="Pfam" id="PF00071">
    <property type="entry name" value="Ras"/>
    <property type="match status" value="2"/>
</dbReference>
<organism evidence="10 11">
    <name type="scientific">Ovis ammon polii</name>
    <dbReference type="NCBI Taxonomy" id="230172"/>
    <lineage>
        <taxon>Eukaryota</taxon>
        <taxon>Metazoa</taxon>
        <taxon>Chordata</taxon>
        <taxon>Craniata</taxon>
        <taxon>Vertebrata</taxon>
        <taxon>Euteleostomi</taxon>
        <taxon>Mammalia</taxon>
        <taxon>Eutheria</taxon>
        <taxon>Laurasiatheria</taxon>
        <taxon>Artiodactyla</taxon>
        <taxon>Ruminantia</taxon>
        <taxon>Pecora</taxon>
        <taxon>Bovidae</taxon>
        <taxon>Caprinae</taxon>
        <taxon>Ovis</taxon>
    </lineage>
</organism>
<accession>A0AAD4Y613</accession>
<sequence>MELYGKMASAQDARYGQKDSSDQNFDYMFKLLIIGNSSVGKTSFLFRYADDSFTSAFVSTVGIDFKVKTVFKNEKRIKLQIWDTAGQERYRTITTAYYRGAMGFILMYDITNEESFNAVQDCAYPDAAWLLKNYLRISYRRFLMYYWNFSYTPHLYKMRSTQIKTYSWDNAQVILVGNKCDMEDERVISTERGQHLGEQLGFEFFETSAKDNINVKQTFERLVDIICDKMSESLETDPAITAAKQNTRLKETPPPPQPNCGC</sequence>
<dbReference type="NCBIfam" id="TIGR00231">
    <property type="entry name" value="small_GTP"/>
    <property type="match status" value="1"/>
</dbReference>
<evidence type="ECO:0000256" key="3">
    <source>
        <dbReference type="ARBA" id="ARBA00011984"/>
    </source>
</evidence>
<dbReference type="EC" id="3.6.5.2" evidence="3"/>
<reference evidence="10" key="1">
    <citation type="submission" date="2022-03" db="EMBL/GenBank/DDBJ databases">
        <title>Genomic analyses of argali, domestic sheep and their hybrids provide insights into chromosomal evolution, heterosis and genetic basis of agronomic traits.</title>
        <authorList>
            <person name="Li M."/>
        </authorList>
    </citation>
    <scope>NUCLEOTIDE SEQUENCE</scope>
    <source>
        <strain evidence="10">CAU-MHL-2022a</strain>
        <tissue evidence="10">Skin</tissue>
    </source>
</reference>
<keyword evidence="4" id="KW-0547">Nucleotide-binding</keyword>
<dbReference type="EMBL" id="JAKZEL010000017">
    <property type="protein sequence ID" value="KAI4535767.1"/>
    <property type="molecule type" value="Genomic_DNA"/>
</dbReference>
<keyword evidence="8" id="KW-0636">Prenylation</keyword>
<comment type="similarity">
    <text evidence="2">Belongs to the small GTPase superfamily. Rab family.</text>
</comment>
<dbReference type="PRINTS" id="PR00449">
    <property type="entry name" value="RASTRNSFRMNG"/>
</dbReference>
<dbReference type="PROSITE" id="PS51421">
    <property type="entry name" value="RAS"/>
    <property type="match status" value="1"/>
</dbReference>
<dbReference type="InterPro" id="IPR050305">
    <property type="entry name" value="Small_GTPase_Rab"/>
</dbReference>
<dbReference type="AlphaFoldDB" id="A0AAD4Y613"/>
<evidence type="ECO:0000313" key="11">
    <source>
        <dbReference type="Proteomes" id="UP001214576"/>
    </source>
</evidence>
<protein>
    <recommendedName>
        <fullName evidence="3">small monomeric GTPase</fullName>
        <ecNumber evidence="3">3.6.5.2</ecNumber>
    </recommendedName>
</protein>
<dbReference type="SMART" id="SM00173">
    <property type="entry name" value="RAS"/>
    <property type="match status" value="1"/>
</dbReference>
<dbReference type="SMART" id="SM00174">
    <property type="entry name" value="RHO"/>
    <property type="match status" value="1"/>
</dbReference>
<evidence type="ECO:0000256" key="7">
    <source>
        <dbReference type="ARBA" id="ARBA00023288"/>
    </source>
</evidence>
<evidence type="ECO:0000256" key="4">
    <source>
        <dbReference type="ARBA" id="ARBA00022741"/>
    </source>
</evidence>
<evidence type="ECO:0000256" key="8">
    <source>
        <dbReference type="ARBA" id="ARBA00023289"/>
    </source>
</evidence>
<dbReference type="InterPro" id="IPR027417">
    <property type="entry name" value="P-loop_NTPase"/>
</dbReference>
<keyword evidence="5" id="KW-0378">Hydrolase</keyword>
<comment type="subcellular location">
    <subcellularLocation>
        <location evidence="1">Membrane</location>
        <topology evidence="1">Lipid-anchor</topology>
    </subcellularLocation>
</comment>
<dbReference type="FunFam" id="3.40.50.300:FF:001447">
    <property type="entry name" value="Ras-related protein Rab-1B"/>
    <property type="match status" value="1"/>
</dbReference>
<evidence type="ECO:0000256" key="6">
    <source>
        <dbReference type="ARBA" id="ARBA00023134"/>
    </source>
</evidence>
<keyword evidence="7" id="KW-0449">Lipoprotein</keyword>
<dbReference type="Gene3D" id="3.40.50.300">
    <property type="entry name" value="P-loop containing nucleotide triphosphate hydrolases"/>
    <property type="match status" value="1"/>
</dbReference>
<dbReference type="PROSITE" id="PS51420">
    <property type="entry name" value="RHO"/>
    <property type="match status" value="1"/>
</dbReference>
<proteinExistence type="inferred from homology"/>
<dbReference type="Proteomes" id="UP001214576">
    <property type="component" value="Unassembled WGS sequence"/>
</dbReference>
<keyword evidence="6" id="KW-0342">GTP-binding</keyword>
<dbReference type="InterPro" id="IPR005225">
    <property type="entry name" value="Small_GTP-bd"/>
</dbReference>
<dbReference type="SUPFAM" id="SSF52540">
    <property type="entry name" value="P-loop containing nucleoside triphosphate hydrolases"/>
    <property type="match status" value="1"/>
</dbReference>
<evidence type="ECO:0000256" key="5">
    <source>
        <dbReference type="ARBA" id="ARBA00022801"/>
    </source>
</evidence>
<dbReference type="GO" id="GO:0016020">
    <property type="term" value="C:membrane"/>
    <property type="evidence" value="ECO:0007669"/>
    <property type="project" value="UniProtKB-SubCell"/>
</dbReference>
<evidence type="ECO:0000256" key="9">
    <source>
        <dbReference type="ARBA" id="ARBA00047660"/>
    </source>
</evidence>
<dbReference type="SMART" id="SM00175">
    <property type="entry name" value="RAB"/>
    <property type="match status" value="1"/>
</dbReference>
<dbReference type="PANTHER" id="PTHR47980">
    <property type="entry name" value="LD44762P"/>
    <property type="match status" value="1"/>
</dbReference>
<name>A0AAD4Y613_OVIAM</name>
<comment type="catalytic activity">
    <reaction evidence="9">
        <text>GTP + H2O = GDP + phosphate + H(+)</text>
        <dbReference type="Rhea" id="RHEA:19669"/>
        <dbReference type="ChEBI" id="CHEBI:15377"/>
        <dbReference type="ChEBI" id="CHEBI:15378"/>
        <dbReference type="ChEBI" id="CHEBI:37565"/>
        <dbReference type="ChEBI" id="CHEBI:43474"/>
        <dbReference type="ChEBI" id="CHEBI:58189"/>
        <dbReference type="EC" id="3.6.5.2"/>
    </reaction>
    <physiologicalReaction direction="left-to-right" evidence="9">
        <dbReference type="Rhea" id="RHEA:19670"/>
    </physiologicalReaction>
</comment>
<dbReference type="GO" id="GO:0003925">
    <property type="term" value="F:G protein activity"/>
    <property type="evidence" value="ECO:0007669"/>
    <property type="project" value="UniProtKB-EC"/>
</dbReference>
<comment type="caution">
    <text evidence="10">The sequence shown here is derived from an EMBL/GenBank/DDBJ whole genome shotgun (WGS) entry which is preliminary data.</text>
</comment>